<evidence type="ECO:0000313" key="5">
    <source>
        <dbReference type="EMBL" id="SDT05235.1"/>
    </source>
</evidence>
<protein>
    <submittedName>
        <fullName evidence="6">Iron complex outermembrane recepter protein</fullName>
    </submittedName>
</protein>
<dbReference type="GO" id="GO:0019867">
    <property type="term" value="C:outer membrane"/>
    <property type="evidence" value="ECO:0007669"/>
    <property type="project" value="InterPro"/>
</dbReference>
<keyword evidence="2" id="KW-0472">Membrane</keyword>
<keyword evidence="3" id="KW-0998">Cell outer membrane</keyword>
<keyword evidence="8" id="KW-1185">Reference proteome</keyword>
<reference evidence="8" key="2">
    <citation type="submission" date="2016-10" db="EMBL/GenBank/DDBJ databases">
        <authorList>
            <person name="Varghese N."/>
            <person name="Submissions S."/>
        </authorList>
    </citation>
    <scope>NUCLEOTIDE SEQUENCE [LARGE SCALE GENOMIC DNA]</scope>
    <source>
        <strain evidence="8">ATCC 23835</strain>
    </source>
</reference>
<evidence type="ECO:0000313" key="8">
    <source>
        <dbReference type="Proteomes" id="UP000199524"/>
    </source>
</evidence>
<evidence type="ECO:0000256" key="1">
    <source>
        <dbReference type="ARBA" id="ARBA00022448"/>
    </source>
</evidence>
<accession>A0A1H1X7B0</accession>
<accession>A0A1H6NYJ0</accession>
<dbReference type="InterPro" id="IPR011662">
    <property type="entry name" value="Secretin/TonB_short_N"/>
</dbReference>
<evidence type="ECO:0000256" key="2">
    <source>
        <dbReference type="ARBA" id="ARBA00023136"/>
    </source>
</evidence>
<dbReference type="Proteomes" id="UP000182272">
    <property type="component" value="Chromosome I"/>
</dbReference>
<dbReference type="Gene3D" id="3.55.50.30">
    <property type="match status" value="1"/>
</dbReference>
<dbReference type="EMBL" id="LT629777">
    <property type="protein sequence ID" value="SDT05235.1"/>
    <property type="molecule type" value="Genomic_DNA"/>
</dbReference>
<dbReference type="AlphaFoldDB" id="A0A1H6NYJ0"/>
<keyword evidence="1" id="KW-0813">Transport</keyword>
<reference evidence="6 7" key="1">
    <citation type="submission" date="2016-10" db="EMBL/GenBank/DDBJ databases">
        <authorList>
            <person name="de Groot N.N."/>
        </authorList>
    </citation>
    <scope>NUCLEOTIDE SEQUENCE [LARGE SCALE GENOMIC DNA]</scope>
    <source>
        <strain evidence="5">ATCC 23835</strain>
        <strain evidence="6 7">LMG 2158</strain>
    </source>
</reference>
<sequence>MLRSLLPKRHFRSAQAVSLSVLMAGGCGSSMACSLTAERDYSIARGTLSNALLEIGRLNGCSIVFDPGLISQMRSDGVRGHFSGYDVARMLLHGSGFELVLTANGTLTLQPADVQIKRASAGRGV</sequence>
<organism evidence="6 7">
    <name type="scientific">Pseudomonas asplenii</name>
    <dbReference type="NCBI Taxonomy" id="53407"/>
    <lineage>
        <taxon>Bacteria</taxon>
        <taxon>Pseudomonadati</taxon>
        <taxon>Pseudomonadota</taxon>
        <taxon>Gammaproteobacteria</taxon>
        <taxon>Pseudomonadales</taxon>
        <taxon>Pseudomonadaceae</taxon>
        <taxon>Pseudomonas</taxon>
    </lineage>
</organism>
<evidence type="ECO:0000256" key="3">
    <source>
        <dbReference type="ARBA" id="ARBA00023237"/>
    </source>
</evidence>
<dbReference type="SMART" id="SM00965">
    <property type="entry name" value="STN"/>
    <property type="match status" value="1"/>
</dbReference>
<name>A0A1H6NYJ0_9PSED</name>
<evidence type="ECO:0000313" key="6">
    <source>
        <dbReference type="EMBL" id="SEI22164.1"/>
    </source>
</evidence>
<evidence type="ECO:0000313" key="7">
    <source>
        <dbReference type="Proteomes" id="UP000182272"/>
    </source>
</evidence>
<feature type="domain" description="Secretin/TonB short N-terminal" evidence="4">
    <location>
        <begin position="61"/>
        <end position="112"/>
    </location>
</feature>
<dbReference type="PROSITE" id="PS51257">
    <property type="entry name" value="PROKAR_LIPOPROTEIN"/>
    <property type="match status" value="1"/>
</dbReference>
<dbReference type="EMBL" id="LT629972">
    <property type="protein sequence ID" value="SEI22164.1"/>
    <property type="molecule type" value="Genomic_DNA"/>
</dbReference>
<gene>
    <name evidence="6" type="ORF">SAMN05216581_4725</name>
    <name evidence="5" type="ORF">SAMN05216598_3778</name>
</gene>
<dbReference type="Proteomes" id="UP000199524">
    <property type="component" value="Chromosome I"/>
</dbReference>
<proteinExistence type="predicted"/>
<evidence type="ECO:0000259" key="4">
    <source>
        <dbReference type="SMART" id="SM00965"/>
    </source>
</evidence>